<proteinExistence type="predicted"/>
<dbReference type="RefSeq" id="WP_242926018.1">
    <property type="nucleotide sequence ID" value="NZ_CP094241.1"/>
</dbReference>
<dbReference type="Pfam" id="PF22480">
    <property type="entry name" value="DUF6984"/>
    <property type="match status" value="1"/>
</dbReference>
<reference evidence="2 3" key="1">
    <citation type="submission" date="2022-03" db="EMBL/GenBank/DDBJ databases">
        <title>Genome sequencing of Neisseria macacae.</title>
        <authorList>
            <person name="Baek M.-G."/>
        </authorList>
    </citation>
    <scope>NUCLEOTIDE SEQUENCE [LARGE SCALE GENOMIC DNA]</scope>
    <source>
        <strain evidence="2 3">ATCC 33926</strain>
    </source>
</reference>
<keyword evidence="3" id="KW-1185">Reference proteome</keyword>
<sequence length="109" mass="12379">MNKRPMTADETDLLNLLLSNKKPQYARLETRFSNSVTTLDDGAMGSFLFSSDTNQTRPLKIIPIAEYLFHDKDGIPVLATLYSYSDGQLYELDIWKADFSPLLAYPDKP</sequence>
<dbReference type="EMBL" id="CP094241">
    <property type="protein sequence ID" value="UNV85916.1"/>
    <property type="molecule type" value="Genomic_DNA"/>
</dbReference>
<evidence type="ECO:0000259" key="1">
    <source>
        <dbReference type="Pfam" id="PF22480"/>
    </source>
</evidence>
<feature type="domain" description="DUF6984" evidence="1">
    <location>
        <begin position="3"/>
        <end position="106"/>
    </location>
</feature>
<evidence type="ECO:0000313" key="2">
    <source>
        <dbReference type="EMBL" id="UNV85916.1"/>
    </source>
</evidence>
<protein>
    <recommendedName>
        <fullName evidence="1">DUF6984 domain-containing protein</fullName>
    </recommendedName>
</protein>
<organism evidence="2 3">
    <name type="scientific">Neisseria macacae ATCC 33926</name>
    <dbReference type="NCBI Taxonomy" id="997348"/>
    <lineage>
        <taxon>Bacteria</taxon>
        <taxon>Pseudomonadati</taxon>
        <taxon>Pseudomonadota</taxon>
        <taxon>Betaproteobacteria</taxon>
        <taxon>Neisseriales</taxon>
        <taxon>Neisseriaceae</taxon>
        <taxon>Neisseria</taxon>
    </lineage>
</organism>
<dbReference type="Proteomes" id="UP000829455">
    <property type="component" value="Chromosome"/>
</dbReference>
<gene>
    <name evidence="2" type="ORF">MON40_05270</name>
</gene>
<name>A0ABY3Y9F4_9NEIS</name>
<evidence type="ECO:0000313" key="3">
    <source>
        <dbReference type="Proteomes" id="UP000829455"/>
    </source>
</evidence>
<dbReference type="InterPro" id="IPR054253">
    <property type="entry name" value="DUF6984"/>
</dbReference>
<accession>A0ABY3Y9F4</accession>